<dbReference type="RefSeq" id="WP_227543435.1">
    <property type="nucleotide sequence ID" value="NZ_LR134343.1"/>
</dbReference>
<dbReference type="Proteomes" id="UP000274100">
    <property type="component" value="Chromosome"/>
</dbReference>
<evidence type="ECO:0000259" key="6">
    <source>
        <dbReference type="Pfam" id="PF03328"/>
    </source>
</evidence>
<dbReference type="PANTHER" id="PTHR32308:SF10">
    <property type="entry name" value="CITRATE LYASE SUBUNIT BETA"/>
    <property type="match status" value="1"/>
</dbReference>
<evidence type="ECO:0000313" key="7">
    <source>
        <dbReference type="EMBL" id="VEG12965.1"/>
    </source>
</evidence>
<protein>
    <submittedName>
        <fullName evidence="7">(3S)-malyl-CoA thioesterase</fullName>
        <ecNumber evidence="7">3.1.2.-</ecNumber>
    </submittedName>
</protein>
<evidence type="ECO:0000256" key="3">
    <source>
        <dbReference type="ARBA" id="ARBA00022842"/>
    </source>
</evidence>
<feature type="domain" description="HpcH/HpaI aldolase/citrate lyase" evidence="6">
    <location>
        <begin position="10"/>
        <end position="215"/>
    </location>
</feature>
<evidence type="ECO:0000256" key="4">
    <source>
        <dbReference type="PIRSR" id="PIRSR015582-1"/>
    </source>
</evidence>
<dbReference type="InterPro" id="IPR040442">
    <property type="entry name" value="Pyrv_kinase-like_dom_sf"/>
</dbReference>
<keyword evidence="2 5" id="KW-0479">Metal-binding</keyword>
<dbReference type="PIRSF" id="PIRSF015582">
    <property type="entry name" value="Cit_lyase_B"/>
    <property type="match status" value="1"/>
</dbReference>
<evidence type="ECO:0000313" key="8">
    <source>
        <dbReference type="Proteomes" id="UP000274100"/>
    </source>
</evidence>
<dbReference type="Gene3D" id="3.20.20.60">
    <property type="entry name" value="Phosphoenolpyruvate-binding domains"/>
    <property type="match status" value="1"/>
</dbReference>
<evidence type="ECO:0000256" key="5">
    <source>
        <dbReference type="PIRSR" id="PIRSR015582-2"/>
    </source>
</evidence>
<dbReference type="EC" id="3.1.2.-" evidence="7"/>
<dbReference type="GO" id="GO:0016787">
    <property type="term" value="F:hydrolase activity"/>
    <property type="evidence" value="ECO:0007669"/>
    <property type="project" value="UniProtKB-KW"/>
</dbReference>
<accession>A0A448GW27</accession>
<dbReference type="PANTHER" id="PTHR32308">
    <property type="entry name" value="LYASE BETA SUBUNIT, PUTATIVE (AFU_ORTHOLOGUE AFUA_4G13030)-RELATED"/>
    <property type="match status" value="1"/>
</dbReference>
<feature type="binding site" evidence="5">
    <location>
        <position position="118"/>
    </location>
    <ligand>
        <name>Mg(2+)</name>
        <dbReference type="ChEBI" id="CHEBI:18420"/>
    </ligand>
</feature>
<proteinExistence type="predicted"/>
<feature type="binding site" evidence="4">
    <location>
        <position position="118"/>
    </location>
    <ligand>
        <name>substrate</name>
    </ligand>
</feature>
<gene>
    <name evidence="7" type="primary">mcl2</name>
    <name evidence="7" type="ORF">NCTC10297_00920</name>
</gene>
<dbReference type="InterPro" id="IPR015813">
    <property type="entry name" value="Pyrv/PenolPyrv_kinase-like_dom"/>
</dbReference>
<organism evidence="7 8">
    <name type="scientific">Moraxella cuniculi</name>
    <dbReference type="NCBI Taxonomy" id="34061"/>
    <lineage>
        <taxon>Bacteria</taxon>
        <taxon>Pseudomonadati</taxon>
        <taxon>Pseudomonadota</taxon>
        <taxon>Gammaproteobacteria</taxon>
        <taxon>Moraxellales</taxon>
        <taxon>Moraxellaceae</taxon>
        <taxon>Moraxella</taxon>
    </lineage>
</organism>
<dbReference type="AlphaFoldDB" id="A0A448GW27"/>
<keyword evidence="7" id="KW-0378">Hydrolase</keyword>
<feature type="binding site" evidence="4">
    <location>
        <position position="66"/>
    </location>
    <ligand>
        <name>substrate</name>
    </ligand>
</feature>
<dbReference type="InterPro" id="IPR011206">
    <property type="entry name" value="Citrate_lyase_beta/mcl1/mcl2"/>
</dbReference>
<dbReference type="GO" id="GO:0006107">
    <property type="term" value="P:oxaloacetate metabolic process"/>
    <property type="evidence" value="ECO:0007669"/>
    <property type="project" value="TreeGrafter"/>
</dbReference>
<dbReference type="GO" id="GO:0000287">
    <property type="term" value="F:magnesium ion binding"/>
    <property type="evidence" value="ECO:0007669"/>
    <property type="project" value="TreeGrafter"/>
</dbReference>
<evidence type="ECO:0000256" key="2">
    <source>
        <dbReference type="ARBA" id="ARBA00022723"/>
    </source>
</evidence>
<name>A0A448GW27_9GAMM</name>
<reference evidence="7 8" key="1">
    <citation type="submission" date="2018-12" db="EMBL/GenBank/DDBJ databases">
        <authorList>
            <consortium name="Pathogen Informatics"/>
        </authorList>
    </citation>
    <scope>NUCLEOTIDE SEQUENCE [LARGE SCALE GENOMIC DNA]</scope>
    <source>
        <strain evidence="7 8">NCTC10297</strain>
    </source>
</reference>
<evidence type="ECO:0000256" key="1">
    <source>
        <dbReference type="ARBA" id="ARBA00001946"/>
    </source>
</evidence>
<dbReference type="EMBL" id="LR134343">
    <property type="protein sequence ID" value="VEG12965.1"/>
    <property type="molecule type" value="Genomic_DNA"/>
</dbReference>
<dbReference type="SUPFAM" id="SSF51621">
    <property type="entry name" value="Phosphoenolpyruvate/pyruvate domain"/>
    <property type="match status" value="1"/>
</dbReference>
<dbReference type="Pfam" id="PF03328">
    <property type="entry name" value="HpcH_HpaI"/>
    <property type="match status" value="1"/>
</dbReference>
<feature type="binding site" evidence="5">
    <location>
        <position position="144"/>
    </location>
    <ligand>
        <name>Mg(2+)</name>
        <dbReference type="ChEBI" id="CHEBI:18420"/>
    </ligand>
</feature>
<dbReference type="InterPro" id="IPR005000">
    <property type="entry name" value="Aldolase/citrate-lyase_domain"/>
</dbReference>
<keyword evidence="3 5" id="KW-0460">Magnesium</keyword>
<sequence>MMQAMTKTLYLFVPAVRLDRVSKAIATGVDKVIIDLEDTVADNAKDSVRQALLDFDKQMTHRYWLRINAYDTAAYQADIACVNELVQLDGLLLPKCQSAEQATQVHQQSQKPIIAMIETATGLANLVQIAQATGVQALSFGCLDLAQSLGVRPDSAAYATLLDKVRTDLLVYSAAYGLQPPIETIFVNFANEQAFADRVAYWRDFGFAGQLLIHPRQVAIARRVLADEQDWAFAEAIYQRHEQTGEIAFAIDGKMVDLPLIQWARRLLDK</sequence>
<comment type="cofactor">
    <cofactor evidence="1">
        <name>Mg(2+)</name>
        <dbReference type="ChEBI" id="CHEBI:18420"/>
    </cofactor>
</comment>
<dbReference type="KEGG" id="mcun:NCTC10297_00920"/>